<dbReference type="InterPro" id="IPR008920">
    <property type="entry name" value="TF_FadR/GntR_C"/>
</dbReference>
<dbReference type="PANTHER" id="PTHR43537">
    <property type="entry name" value="TRANSCRIPTIONAL REGULATOR, GNTR FAMILY"/>
    <property type="match status" value="1"/>
</dbReference>
<dbReference type="Gene3D" id="1.20.120.530">
    <property type="entry name" value="GntR ligand-binding domain-like"/>
    <property type="match status" value="1"/>
</dbReference>
<dbReference type="InterPro" id="IPR000524">
    <property type="entry name" value="Tscrpt_reg_HTH_GntR"/>
</dbReference>
<proteinExistence type="predicted"/>
<dbReference type="Pfam" id="PF00392">
    <property type="entry name" value="GntR"/>
    <property type="match status" value="1"/>
</dbReference>
<sequence>MLSYINGALSRSALASGVLQEIRKDIILRNYPPETKLTERVLCLKYGISKTPARQILQQLENEGFVTMLDNGCKKTVEFTENDLDCLYSLRNLLEITAVKMVFEKKLKSYSNMLESFIRLESLSKASREAYFEYDVDFHHSIIEMSGNKYILHAYENIAPILYTMFQISYGIYAEDFFEDDVETHNRLMRSIICESEETCLAEFEKHHASAARNAKAALRKAVAEKK</sequence>
<dbReference type="SUPFAM" id="SSF48008">
    <property type="entry name" value="GntR ligand-binding domain-like"/>
    <property type="match status" value="1"/>
</dbReference>
<dbReference type="PANTHER" id="PTHR43537:SF52">
    <property type="entry name" value="FATTY ACID METABOLISM REGULATOR PROTEIN"/>
    <property type="match status" value="1"/>
</dbReference>
<dbReference type="Pfam" id="PF07729">
    <property type="entry name" value="FCD"/>
    <property type="match status" value="1"/>
</dbReference>
<evidence type="ECO:0000313" key="6">
    <source>
        <dbReference type="Proteomes" id="UP001139365"/>
    </source>
</evidence>
<dbReference type="InterPro" id="IPR011711">
    <property type="entry name" value="GntR_C"/>
</dbReference>
<dbReference type="GO" id="GO:0003677">
    <property type="term" value="F:DNA binding"/>
    <property type="evidence" value="ECO:0007669"/>
    <property type="project" value="UniProtKB-KW"/>
</dbReference>
<dbReference type="GO" id="GO:0003700">
    <property type="term" value="F:DNA-binding transcription factor activity"/>
    <property type="evidence" value="ECO:0007669"/>
    <property type="project" value="InterPro"/>
</dbReference>
<keyword evidence="3" id="KW-0804">Transcription</keyword>
<comment type="caution">
    <text evidence="5">The sequence shown here is derived from an EMBL/GenBank/DDBJ whole genome shotgun (WGS) entry which is preliminary data.</text>
</comment>
<evidence type="ECO:0000256" key="1">
    <source>
        <dbReference type="ARBA" id="ARBA00023015"/>
    </source>
</evidence>
<dbReference type="InterPro" id="IPR036390">
    <property type="entry name" value="WH_DNA-bd_sf"/>
</dbReference>
<gene>
    <name evidence="5" type="ORF">MR241_08915</name>
</gene>
<keyword evidence="2" id="KW-0238">DNA-binding</keyword>
<keyword evidence="1" id="KW-0805">Transcription regulation</keyword>
<name>A0AAE3FJ13_9BACT</name>
<dbReference type="Gene3D" id="1.10.10.10">
    <property type="entry name" value="Winged helix-like DNA-binding domain superfamily/Winged helix DNA-binding domain"/>
    <property type="match status" value="1"/>
</dbReference>
<evidence type="ECO:0000256" key="2">
    <source>
        <dbReference type="ARBA" id="ARBA00023125"/>
    </source>
</evidence>
<dbReference type="AlphaFoldDB" id="A0AAE3FJ13"/>
<organism evidence="5 6">
    <name type="scientific">Candidatus Colimorpha enterica</name>
    <dbReference type="NCBI Taxonomy" id="3083063"/>
    <lineage>
        <taxon>Bacteria</taxon>
        <taxon>Pseudomonadati</taxon>
        <taxon>Bacteroidota</taxon>
        <taxon>Bacteroidia</taxon>
        <taxon>Bacteroidales</taxon>
        <taxon>Candidatus Colimorpha</taxon>
    </lineage>
</organism>
<feature type="domain" description="HTH gntR-type" evidence="4">
    <location>
        <begin position="12"/>
        <end position="80"/>
    </location>
</feature>
<dbReference type="EMBL" id="JALEMU010000148">
    <property type="protein sequence ID" value="MCI5756395.1"/>
    <property type="molecule type" value="Genomic_DNA"/>
</dbReference>
<dbReference type="InterPro" id="IPR036388">
    <property type="entry name" value="WH-like_DNA-bd_sf"/>
</dbReference>
<evidence type="ECO:0000259" key="4">
    <source>
        <dbReference type="PROSITE" id="PS50949"/>
    </source>
</evidence>
<dbReference type="PROSITE" id="PS50949">
    <property type="entry name" value="HTH_GNTR"/>
    <property type="match status" value="1"/>
</dbReference>
<evidence type="ECO:0000313" key="5">
    <source>
        <dbReference type="EMBL" id="MCI5756395.1"/>
    </source>
</evidence>
<evidence type="ECO:0000256" key="3">
    <source>
        <dbReference type="ARBA" id="ARBA00023163"/>
    </source>
</evidence>
<dbReference type="SUPFAM" id="SSF46785">
    <property type="entry name" value="Winged helix' DNA-binding domain"/>
    <property type="match status" value="1"/>
</dbReference>
<reference evidence="5 6" key="1">
    <citation type="submission" date="2022-03" db="EMBL/GenBank/DDBJ databases">
        <title>Metagenome-assembled genomes from swine fecal metagenomes.</title>
        <authorList>
            <person name="Holman D.B."/>
            <person name="Kommadath A."/>
        </authorList>
    </citation>
    <scope>NUCLEOTIDE SEQUENCE [LARGE SCALE GENOMIC DNA]</scope>
    <source>
        <strain evidence="5">SUG147</strain>
    </source>
</reference>
<dbReference type="Proteomes" id="UP001139365">
    <property type="component" value="Unassembled WGS sequence"/>
</dbReference>
<accession>A0AAE3FJ13</accession>
<protein>
    <submittedName>
        <fullName evidence="5">GntR family transcriptional regulator</fullName>
    </submittedName>
</protein>